<dbReference type="PANTHER" id="PTHR10073:SF47">
    <property type="entry name" value="DNA MISMATCH REPAIR PROTEIN MLH3"/>
    <property type="match status" value="1"/>
</dbReference>
<dbReference type="STRING" id="1314773.A0A3N2PKW2"/>
<dbReference type="OrthoDB" id="429932at2759"/>
<dbReference type="GO" id="GO:0032300">
    <property type="term" value="C:mismatch repair complex"/>
    <property type="evidence" value="ECO:0007669"/>
    <property type="project" value="InterPro"/>
</dbReference>
<dbReference type="GO" id="GO:0005524">
    <property type="term" value="F:ATP binding"/>
    <property type="evidence" value="ECO:0007669"/>
    <property type="project" value="InterPro"/>
</dbReference>
<dbReference type="InterPro" id="IPR014790">
    <property type="entry name" value="MutL_C"/>
</dbReference>
<proteinExistence type="inferred from homology"/>
<reference evidence="4 5" key="1">
    <citation type="journal article" date="2018" name="Mol. Ecol.">
        <title>The obligate alkalophilic soda-lake fungus Sodiomyces alkalinus has shifted to a protein diet.</title>
        <authorList>
            <person name="Grum-Grzhimaylo A.A."/>
            <person name="Falkoski D.L."/>
            <person name="van den Heuvel J."/>
            <person name="Valero-Jimenez C.A."/>
            <person name="Min B."/>
            <person name="Choi I.G."/>
            <person name="Lipzen A."/>
            <person name="Daum C.G."/>
            <person name="Aanen D.K."/>
            <person name="Tsang A."/>
            <person name="Henrissat B."/>
            <person name="Bilanenko E.N."/>
            <person name="de Vries R.P."/>
            <person name="van Kan J.A.L."/>
            <person name="Grigoriev I.V."/>
            <person name="Debets A.J.M."/>
        </authorList>
    </citation>
    <scope>NUCLEOTIDE SEQUENCE [LARGE SCALE GENOMIC DNA]</scope>
    <source>
        <strain evidence="4 5">F11</strain>
    </source>
</reference>
<dbReference type="RefSeq" id="XP_028462974.1">
    <property type="nucleotide sequence ID" value="XM_028610912.1"/>
</dbReference>
<feature type="region of interest" description="Disordered" evidence="2">
    <location>
        <begin position="698"/>
        <end position="717"/>
    </location>
</feature>
<dbReference type="GeneID" id="39579390"/>
<dbReference type="Gene3D" id="3.30.565.10">
    <property type="entry name" value="Histidine kinase-like ATPase, C-terminal domain"/>
    <property type="match status" value="1"/>
</dbReference>
<dbReference type="EMBL" id="ML119062">
    <property type="protein sequence ID" value="ROT35168.1"/>
    <property type="molecule type" value="Genomic_DNA"/>
</dbReference>
<dbReference type="PANTHER" id="PTHR10073">
    <property type="entry name" value="DNA MISMATCH REPAIR PROTEIN MLH, PMS, MUTL"/>
    <property type="match status" value="1"/>
</dbReference>
<organism evidence="4 5">
    <name type="scientific">Sodiomyces alkalinus (strain CBS 110278 / VKM F-3762 / F11)</name>
    <name type="common">Alkaliphilic filamentous fungus</name>
    <dbReference type="NCBI Taxonomy" id="1314773"/>
    <lineage>
        <taxon>Eukaryota</taxon>
        <taxon>Fungi</taxon>
        <taxon>Dikarya</taxon>
        <taxon>Ascomycota</taxon>
        <taxon>Pezizomycotina</taxon>
        <taxon>Sordariomycetes</taxon>
        <taxon>Hypocreomycetidae</taxon>
        <taxon>Glomerellales</taxon>
        <taxon>Plectosphaerellaceae</taxon>
        <taxon>Sodiomyces</taxon>
    </lineage>
</organism>
<dbReference type="GO" id="GO:0140664">
    <property type="term" value="F:ATP-dependent DNA damage sensor activity"/>
    <property type="evidence" value="ECO:0007669"/>
    <property type="project" value="InterPro"/>
</dbReference>
<dbReference type="GO" id="GO:0016887">
    <property type="term" value="F:ATP hydrolysis activity"/>
    <property type="evidence" value="ECO:0007669"/>
    <property type="project" value="InterPro"/>
</dbReference>
<feature type="domain" description="MutL C-terminal dimerisation" evidence="3">
    <location>
        <begin position="603"/>
        <end position="807"/>
    </location>
</feature>
<feature type="compositionally biased region" description="Polar residues" evidence="2">
    <location>
        <begin position="472"/>
        <end position="503"/>
    </location>
</feature>
<gene>
    <name evidence="4" type="ORF">SODALDRAFT_329342</name>
</gene>
<evidence type="ECO:0000256" key="1">
    <source>
        <dbReference type="ARBA" id="ARBA00006082"/>
    </source>
</evidence>
<accession>A0A3N2PKW2</accession>
<dbReference type="InterPro" id="IPR038973">
    <property type="entry name" value="MutL/Mlh/Pms-like"/>
</dbReference>
<dbReference type="GO" id="GO:0006298">
    <property type="term" value="P:mismatch repair"/>
    <property type="evidence" value="ECO:0007669"/>
    <property type="project" value="InterPro"/>
</dbReference>
<keyword evidence="5" id="KW-1185">Reference proteome</keyword>
<evidence type="ECO:0000259" key="3">
    <source>
        <dbReference type="SMART" id="SM00853"/>
    </source>
</evidence>
<feature type="region of interest" description="Disordered" evidence="2">
    <location>
        <begin position="345"/>
        <end position="510"/>
    </location>
</feature>
<dbReference type="SUPFAM" id="SSF118116">
    <property type="entry name" value="DNA mismatch repair protein MutL"/>
    <property type="match status" value="2"/>
</dbReference>
<dbReference type="InterPro" id="IPR037198">
    <property type="entry name" value="MutL_C_sf"/>
</dbReference>
<protein>
    <recommendedName>
        <fullName evidence="3">MutL C-terminal dimerisation domain-containing protein</fullName>
    </recommendedName>
</protein>
<comment type="similarity">
    <text evidence="1">Belongs to the DNA mismatch repair MutL/HexB family.</text>
</comment>
<sequence>MGEPGGGEHANTQSLFADTSRYPPTDHIYGSHGAFVSSLATLSLTSITSHHHEHLSHNTITIHNGKVLARNTPALPEHRLRLLSSDHGTRVVVRDLFGRMPVRVKQRPLAADKSSLDREFSRLVRLAVAIVLAWPRPVVLSLRDGITGNQVRLRPPPPSHQSGVQTQTHSDADATLTTRVSTSLVQAGLADDLSYGTWVPVAASAGNLSVRGCISLNAVATRRAQFISLGIHPLHNEYGLNVLYDQVSRVFSNSAFSAEEDEGDTDGEPRDKYAARQLRTKRTLDRWPMFYFRVELSSDQEPARRLPSLDETLDRPHTLSGIVDLLRLMCFEFLKKYHFRPHSLARDTRSAKKDISSRFQTTTQPAERRGAAATAAAPSKRKHPRSATPVATAPRRPESPFDLWQRVKVGKARQAQSPACKSCAHESPSKPESPLIDKNGRLLRQPFDDVDVPEVTTTKCGDGKFRDAAYGTPTSRPGSSQPKAPGTSTTFPASRFNESQSDASVAPAASCREYTTQKRIRLEDTTTTESEPSEWVEKVVSAWENPVFPTVDPPVRRIEEATTTAGGDAKDPTRACTGGVSFDLSTLRLGEKLSRGALGRAKAIAQVDRKFLLVRLPSETRSLLVLVDQHAADERCRLEALMRDYFVDVDGTGPRARTETLGTTLTFEFDVRECELLRRFSAYWSHWGVVYRVRPPVQHGQRQPHPRPPESGRRRTGVVDITSLPPSILERGCAEPRLVVGLLRNEIWRWEDEGGVPAYAYAASSQGGAGVRSAADWVANFQGCPQGILDMLHSRSCRSAIMFNDELSLEECGDLLRRLGCCVFPFQCAHGRPSMVPLVDMESLSYVFRGEEKTTRGGFGKQLLQSGIMKE</sequence>
<evidence type="ECO:0000256" key="2">
    <source>
        <dbReference type="SAM" id="MobiDB-lite"/>
    </source>
</evidence>
<dbReference type="InterPro" id="IPR042120">
    <property type="entry name" value="MutL_C_dimsub"/>
</dbReference>
<evidence type="ECO:0000313" key="5">
    <source>
        <dbReference type="Proteomes" id="UP000272025"/>
    </source>
</evidence>
<dbReference type="SMART" id="SM00853">
    <property type="entry name" value="MutL_C"/>
    <property type="match status" value="1"/>
</dbReference>
<dbReference type="AlphaFoldDB" id="A0A3N2PKW2"/>
<dbReference type="Proteomes" id="UP000272025">
    <property type="component" value="Unassembled WGS sequence"/>
</dbReference>
<name>A0A3N2PKW2_SODAK</name>
<dbReference type="InterPro" id="IPR036890">
    <property type="entry name" value="HATPase_C_sf"/>
</dbReference>
<dbReference type="Gene3D" id="3.30.1540.20">
    <property type="entry name" value="MutL, C-terminal domain, dimerisation subdomain"/>
    <property type="match status" value="2"/>
</dbReference>
<feature type="compositionally biased region" description="Basic and acidic residues" evidence="2">
    <location>
        <begin position="345"/>
        <end position="356"/>
    </location>
</feature>
<evidence type="ECO:0000313" key="4">
    <source>
        <dbReference type="EMBL" id="ROT35168.1"/>
    </source>
</evidence>